<dbReference type="STRING" id="252514.A3224_01965"/>
<dbReference type="Pfam" id="PF09424">
    <property type="entry name" value="YqeY"/>
    <property type="match status" value="1"/>
</dbReference>
<name>A0A143HIF9_MICTH</name>
<evidence type="ECO:0000313" key="2">
    <source>
        <dbReference type="EMBL" id="MCX2803205.1"/>
    </source>
</evidence>
<gene>
    <name evidence="1" type="ORF">A3224_01965</name>
    <name evidence="2" type="ORF">OQJ68_15535</name>
</gene>
<dbReference type="Gene3D" id="1.10.1510.10">
    <property type="entry name" value="Uncharacterised protein YqeY/AIM41 PF09424, N-terminal domain"/>
    <property type="match status" value="1"/>
</dbReference>
<reference evidence="1" key="1">
    <citation type="submission" date="2016-03" db="EMBL/GenBank/DDBJ databases">
        <authorList>
            <person name="Ploux O."/>
        </authorList>
    </citation>
    <scope>NUCLEOTIDE SEQUENCE [LARGE SCALE GENOMIC DNA]</scope>
    <source>
        <strain evidence="1">DAU221</strain>
    </source>
</reference>
<reference evidence="2" key="3">
    <citation type="submission" date="2022-11" db="EMBL/GenBank/DDBJ databases">
        <title>Chitin-degrading and fungicidal potential of chitinolytic bacterial strains from marine environment of the Pacific Ocean regions.</title>
        <authorList>
            <person name="Pentekhina I."/>
            <person name="Nedashkovskaya O."/>
            <person name="Seitkalieva A."/>
            <person name="Podvolotskaya A."/>
            <person name="Tekutyeva L."/>
            <person name="Balabanova L."/>
        </authorList>
    </citation>
    <scope>NUCLEOTIDE SEQUENCE</scope>
    <source>
        <strain evidence="2">KMM 6838</strain>
    </source>
</reference>
<dbReference type="InterPro" id="IPR042184">
    <property type="entry name" value="YqeY/Aim41_N"/>
</dbReference>
<dbReference type="Proteomes" id="UP000076077">
    <property type="component" value="Chromosome"/>
</dbReference>
<evidence type="ECO:0000313" key="3">
    <source>
        <dbReference type="Proteomes" id="UP000076077"/>
    </source>
</evidence>
<dbReference type="Gene3D" id="1.10.10.410">
    <property type="match status" value="1"/>
</dbReference>
<dbReference type="SUPFAM" id="SSF89095">
    <property type="entry name" value="GatB/YqeY motif"/>
    <property type="match status" value="1"/>
</dbReference>
<dbReference type="GO" id="GO:0016884">
    <property type="term" value="F:carbon-nitrogen ligase activity, with glutamine as amido-N-donor"/>
    <property type="evidence" value="ECO:0007669"/>
    <property type="project" value="InterPro"/>
</dbReference>
<organism evidence="1 3">
    <name type="scientific">Microbulbifer thermotolerans</name>
    <dbReference type="NCBI Taxonomy" id="252514"/>
    <lineage>
        <taxon>Bacteria</taxon>
        <taxon>Pseudomonadati</taxon>
        <taxon>Pseudomonadota</taxon>
        <taxon>Gammaproteobacteria</taxon>
        <taxon>Cellvibrionales</taxon>
        <taxon>Microbulbiferaceae</taxon>
        <taxon>Microbulbifer</taxon>
    </lineage>
</organism>
<dbReference type="Proteomes" id="UP001209730">
    <property type="component" value="Unassembled WGS sequence"/>
</dbReference>
<dbReference type="InterPro" id="IPR023168">
    <property type="entry name" value="GatB_Yqey_C_2"/>
</dbReference>
<dbReference type="InterPro" id="IPR019004">
    <property type="entry name" value="YqeY/Aim41"/>
</dbReference>
<dbReference type="AlphaFoldDB" id="A0A143HIF9"/>
<dbReference type="PANTHER" id="PTHR28055:SF1">
    <property type="entry name" value="ALTERED INHERITANCE OF MITOCHONDRIA PROTEIN 41, MITOCHONDRIAL"/>
    <property type="match status" value="1"/>
</dbReference>
<dbReference type="GO" id="GO:0016740">
    <property type="term" value="F:transferase activity"/>
    <property type="evidence" value="ECO:0007669"/>
    <property type="project" value="UniProtKB-KW"/>
</dbReference>
<proteinExistence type="predicted"/>
<dbReference type="KEGG" id="mthd:A3224_01965"/>
<evidence type="ECO:0000313" key="1">
    <source>
        <dbReference type="EMBL" id="AMX01508.1"/>
    </source>
</evidence>
<accession>A0A143HIF9</accession>
<dbReference type="OrthoDB" id="9788127at2"/>
<dbReference type="RefSeq" id="WP_067150783.1">
    <property type="nucleotide sequence ID" value="NZ_CP014864.1"/>
</dbReference>
<keyword evidence="1" id="KW-0808">Transferase</keyword>
<keyword evidence="3" id="KW-1185">Reference proteome</keyword>
<protein>
    <submittedName>
        <fullName evidence="2">GatB/YqeY domain-containing protein</fullName>
    </submittedName>
    <submittedName>
        <fullName evidence="1">Glutamyl-tRNA amidotransferase</fullName>
    </submittedName>
</protein>
<dbReference type="GeneID" id="76606811"/>
<sequence length="148" mass="16228">MSTLKETLAQATKDAMKARDKERLATLRLINSEIKRVEVDERIEPDDARILALLDKMIKQRRDSIAQYEKAGRAELAAVEQAEIDVIQEFLPEQLSEAEINEIVAAAIKETGAAGMADMGKVIAQVKPQVQGRADMGAVSKLVKAQLG</sequence>
<dbReference type="InterPro" id="IPR003789">
    <property type="entry name" value="Asn/Gln_tRNA_amidoTrase-B-like"/>
</dbReference>
<dbReference type="EMBL" id="CP014864">
    <property type="protein sequence ID" value="AMX01508.1"/>
    <property type="molecule type" value="Genomic_DNA"/>
</dbReference>
<dbReference type="EMBL" id="JAPHQB010000036">
    <property type="protein sequence ID" value="MCX2803205.1"/>
    <property type="molecule type" value="Genomic_DNA"/>
</dbReference>
<dbReference type="PANTHER" id="PTHR28055">
    <property type="entry name" value="ALTERED INHERITANCE OF MITOCHONDRIA PROTEIN 41, MITOCHONDRIAL"/>
    <property type="match status" value="1"/>
</dbReference>
<reference evidence="3" key="2">
    <citation type="submission" date="2016-03" db="EMBL/GenBank/DDBJ databases">
        <authorList>
            <person name="Lee Y.-S."/>
            <person name="Choi Y.-L."/>
        </authorList>
    </citation>
    <scope>NUCLEOTIDE SEQUENCE [LARGE SCALE GENOMIC DNA]</scope>
    <source>
        <strain evidence="3">DAU221</strain>
    </source>
</reference>